<dbReference type="AlphaFoldDB" id="J2IEJ5"/>
<organism evidence="1 2">
    <name type="scientific">Alishewanella aestuarii B11</name>
    <dbReference type="NCBI Taxonomy" id="1197174"/>
    <lineage>
        <taxon>Bacteria</taxon>
        <taxon>Pseudomonadati</taxon>
        <taxon>Pseudomonadota</taxon>
        <taxon>Gammaproteobacteria</taxon>
        <taxon>Alteromonadales</taxon>
        <taxon>Alteromonadaceae</taxon>
        <taxon>Alishewanella</taxon>
    </lineage>
</organism>
<evidence type="ECO:0000313" key="1">
    <source>
        <dbReference type="EMBL" id="EJI85129.1"/>
    </source>
</evidence>
<gene>
    <name evidence="1" type="ORF">AEST_22310</name>
</gene>
<name>J2IEJ5_9ALTE</name>
<protein>
    <submittedName>
        <fullName evidence="1">Uncharacterized protein</fullName>
    </submittedName>
</protein>
<dbReference type="EMBL" id="ALAB01000027">
    <property type="protein sequence ID" value="EJI85129.1"/>
    <property type="molecule type" value="Genomic_DNA"/>
</dbReference>
<sequence>MAVLTVVLIATLGKELFEQGCYYFDRILLSNEACQKMHYHFLSVALTPRLHVLIFQ</sequence>
<proteinExistence type="predicted"/>
<keyword evidence="2" id="KW-1185">Reference proteome</keyword>
<dbReference type="PATRIC" id="fig|1197174.4.peg.2186"/>
<dbReference type="Proteomes" id="UP000012043">
    <property type="component" value="Unassembled WGS sequence"/>
</dbReference>
<evidence type="ECO:0000313" key="2">
    <source>
        <dbReference type="Proteomes" id="UP000012043"/>
    </source>
</evidence>
<accession>J2IEJ5</accession>
<reference evidence="1 2" key="1">
    <citation type="journal article" date="2012" name="J. Bacteriol.">
        <title>Genome Sequence of Pectin-Degrading Alishewanella aestuarii Strain B11T, Isolated from Tidal Flat Sediment.</title>
        <authorList>
            <person name="Jung J."/>
            <person name="Choi S."/>
            <person name="Chun J."/>
            <person name="Park W."/>
        </authorList>
    </citation>
    <scope>NUCLEOTIDE SEQUENCE [LARGE SCALE GENOMIC DNA]</scope>
    <source>
        <strain evidence="1 2">B11</strain>
    </source>
</reference>
<comment type="caution">
    <text evidence="1">The sequence shown here is derived from an EMBL/GenBank/DDBJ whole genome shotgun (WGS) entry which is preliminary data.</text>
</comment>